<sequence length="71" mass="7456">MKDSTRRTVRTAFQTLLAVAAALPLLAGAPGLADLPALGVLVATATAISRLMSTPAVEDTLPDWLRRQESP</sequence>
<dbReference type="Proteomes" id="UP001500124">
    <property type="component" value="Unassembled WGS sequence"/>
</dbReference>
<reference evidence="2" key="1">
    <citation type="journal article" date="2019" name="Int. J. Syst. Evol. Microbiol.">
        <title>The Global Catalogue of Microorganisms (GCM) 10K type strain sequencing project: providing services to taxonomists for standard genome sequencing and annotation.</title>
        <authorList>
            <consortium name="The Broad Institute Genomics Platform"/>
            <consortium name="The Broad Institute Genome Sequencing Center for Infectious Disease"/>
            <person name="Wu L."/>
            <person name="Ma J."/>
        </authorList>
    </citation>
    <scope>NUCLEOTIDE SEQUENCE [LARGE SCALE GENOMIC DNA]</scope>
    <source>
        <strain evidence="2">JCM 18410</strain>
    </source>
</reference>
<dbReference type="RefSeq" id="WP_345668834.1">
    <property type="nucleotide sequence ID" value="NZ_BAABKC010000044.1"/>
</dbReference>
<protein>
    <recommendedName>
        <fullName evidence="3">Holin</fullName>
    </recommendedName>
</protein>
<keyword evidence="2" id="KW-1185">Reference proteome</keyword>
<organism evidence="1 2">
    <name type="scientific">Streptomyces similanensis</name>
    <dbReference type="NCBI Taxonomy" id="1274988"/>
    <lineage>
        <taxon>Bacteria</taxon>
        <taxon>Bacillati</taxon>
        <taxon>Actinomycetota</taxon>
        <taxon>Actinomycetes</taxon>
        <taxon>Kitasatosporales</taxon>
        <taxon>Streptomycetaceae</taxon>
        <taxon>Streptomyces</taxon>
    </lineage>
</organism>
<gene>
    <name evidence="1" type="ORF">GCM10023336_30910</name>
</gene>
<evidence type="ECO:0000313" key="1">
    <source>
        <dbReference type="EMBL" id="GAA5057257.1"/>
    </source>
</evidence>
<accession>A0ABP9KJ98</accession>
<comment type="caution">
    <text evidence="1">The sequence shown here is derived from an EMBL/GenBank/DDBJ whole genome shotgun (WGS) entry which is preliminary data.</text>
</comment>
<evidence type="ECO:0000313" key="2">
    <source>
        <dbReference type="Proteomes" id="UP001500124"/>
    </source>
</evidence>
<name>A0ABP9KJ98_9ACTN</name>
<dbReference type="EMBL" id="BAABKC010000044">
    <property type="protein sequence ID" value="GAA5057257.1"/>
    <property type="molecule type" value="Genomic_DNA"/>
</dbReference>
<evidence type="ECO:0008006" key="3">
    <source>
        <dbReference type="Google" id="ProtNLM"/>
    </source>
</evidence>
<proteinExistence type="predicted"/>